<feature type="region of interest" description="Disordered" evidence="1">
    <location>
        <begin position="1"/>
        <end position="25"/>
    </location>
</feature>
<accession>A0AAD1TE92</accession>
<evidence type="ECO:0000313" key="2">
    <source>
        <dbReference type="EMBL" id="CAH2324431.1"/>
    </source>
</evidence>
<reference evidence="2" key="1">
    <citation type="submission" date="2022-03" db="EMBL/GenBank/DDBJ databases">
        <authorList>
            <person name="Alioto T."/>
            <person name="Alioto T."/>
            <person name="Gomez Garrido J."/>
        </authorList>
    </citation>
    <scope>NUCLEOTIDE SEQUENCE</scope>
</reference>
<evidence type="ECO:0000256" key="1">
    <source>
        <dbReference type="SAM" id="MobiDB-lite"/>
    </source>
</evidence>
<proteinExistence type="predicted"/>
<organism evidence="2 3">
    <name type="scientific">Pelobates cultripes</name>
    <name type="common">Western spadefoot toad</name>
    <dbReference type="NCBI Taxonomy" id="61616"/>
    <lineage>
        <taxon>Eukaryota</taxon>
        <taxon>Metazoa</taxon>
        <taxon>Chordata</taxon>
        <taxon>Craniata</taxon>
        <taxon>Vertebrata</taxon>
        <taxon>Euteleostomi</taxon>
        <taxon>Amphibia</taxon>
        <taxon>Batrachia</taxon>
        <taxon>Anura</taxon>
        <taxon>Pelobatoidea</taxon>
        <taxon>Pelobatidae</taxon>
        <taxon>Pelobates</taxon>
    </lineage>
</organism>
<dbReference type="Proteomes" id="UP001295444">
    <property type="component" value="Chromosome 12"/>
</dbReference>
<dbReference type="AlphaFoldDB" id="A0AAD1TE92"/>
<keyword evidence="3" id="KW-1185">Reference proteome</keyword>
<gene>
    <name evidence="2" type="ORF">PECUL_23A060165</name>
</gene>
<protein>
    <submittedName>
        <fullName evidence="2">Uncharacterized protein</fullName>
    </submittedName>
</protein>
<sequence length="110" mass="11974">MFKMPMNTSRAPHNPNPGYEYTPEPVPTAHGPILYPSAPGGYAPAPTAGPCQYVPPGMNGYGPAPQSMGQPYDPLPGPGIERYPPPEMNPMYMAPYAPLPWANHTMELWH</sequence>
<feature type="compositionally biased region" description="Polar residues" evidence="1">
    <location>
        <begin position="1"/>
        <end position="11"/>
    </location>
</feature>
<evidence type="ECO:0000313" key="3">
    <source>
        <dbReference type="Proteomes" id="UP001295444"/>
    </source>
</evidence>
<name>A0AAD1TE92_PELCU</name>
<dbReference type="EMBL" id="OW240923">
    <property type="protein sequence ID" value="CAH2324431.1"/>
    <property type="molecule type" value="Genomic_DNA"/>
</dbReference>